<dbReference type="PROSITE" id="PS50003">
    <property type="entry name" value="PH_DOMAIN"/>
    <property type="match status" value="1"/>
</dbReference>
<evidence type="ECO:0000256" key="4">
    <source>
        <dbReference type="ARBA" id="ARBA00069090"/>
    </source>
</evidence>
<feature type="coiled-coil region" evidence="6">
    <location>
        <begin position="1169"/>
        <end position="1228"/>
    </location>
</feature>
<dbReference type="Gene3D" id="2.30.29.30">
    <property type="entry name" value="Pleckstrin-homology domain (PH domain)/Phosphotyrosine-binding domain (PTB)"/>
    <property type="match status" value="1"/>
</dbReference>
<dbReference type="FunFam" id="2.30.29.30:FF:000006">
    <property type="entry name" value="Pleckstrin homology like domain family B member 1"/>
    <property type="match status" value="1"/>
</dbReference>
<feature type="compositionally biased region" description="Low complexity" evidence="7">
    <location>
        <begin position="657"/>
        <end position="666"/>
    </location>
</feature>
<dbReference type="GO" id="GO:0070507">
    <property type="term" value="P:regulation of microtubule cytoskeleton organization"/>
    <property type="evidence" value="ECO:0007669"/>
    <property type="project" value="TreeGrafter"/>
</dbReference>
<dbReference type="InterPro" id="IPR037810">
    <property type="entry name" value="PHLDB1/2/3_PH"/>
</dbReference>
<feature type="compositionally biased region" description="Polar residues" evidence="7">
    <location>
        <begin position="582"/>
        <end position="591"/>
    </location>
</feature>
<reference evidence="10" key="1">
    <citation type="submission" date="2018-06" db="EMBL/GenBank/DDBJ databases">
        <title>Genome assembly of Danube salmon.</title>
        <authorList>
            <person name="Macqueen D.J."/>
            <person name="Gundappa M.K."/>
        </authorList>
    </citation>
    <scope>NUCLEOTIDE SEQUENCE [LARGE SCALE GENOMIC DNA]</scope>
</reference>
<dbReference type="PANTHER" id="PTHR12156:SF30">
    <property type="entry name" value="PLECKSTRIN HOMOLOGY-LIKE DOMAIN FAMILY B MEMBER 1 ISOFORM X1"/>
    <property type="match status" value="1"/>
</dbReference>
<feature type="compositionally biased region" description="Low complexity" evidence="7">
    <location>
        <begin position="312"/>
        <end position="330"/>
    </location>
</feature>
<dbReference type="CDD" id="cd22713">
    <property type="entry name" value="FHA_PHLB1"/>
    <property type="match status" value="1"/>
</dbReference>
<feature type="region of interest" description="Disordered" evidence="7">
    <location>
        <begin position="615"/>
        <end position="636"/>
    </location>
</feature>
<proteinExistence type="predicted"/>
<organism evidence="9 10">
    <name type="scientific">Hucho hucho</name>
    <name type="common">huchen</name>
    <dbReference type="NCBI Taxonomy" id="62062"/>
    <lineage>
        <taxon>Eukaryota</taxon>
        <taxon>Metazoa</taxon>
        <taxon>Chordata</taxon>
        <taxon>Craniata</taxon>
        <taxon>Vertebrata</taxon>
        <taxon>Euteleostomi</taxon>
        <taxon>Actinopterygii</taxon>
        <taxon>Neopterygii</taxon>
        <taxon>Teleostei</taxon>
        <taxon>Protacanthopterygii</taxon>
        <taxon>Salmoniformes</taxon>
        <taxon>Salmonidae</taxon>
        <taxon>Salmoninae</taxon>
        <taxon>Hucho</taxon>
    </lineage>
</organism>
<dbReference type="PANTHER" id="PTHR12156">
    <property type="entry name" value="PLECKSTRIN HOMOLOGY-LIKE DOMAIN, FAMILY B, MEMBER 3"/>
    <property type="match status" value="1"/>
</dbReference>
<feature type="coiled-coil region" evidence="6">
    <location>
        <begin position="848"/>
        <end position="921"/>
    </location>
</feature>
<feature type="region of interest" description="Disordered" evidence="7">
    <location>
        <begin position="573"/>
        <end position="596"/>
    </location>
</feature>
<evidence type="ECO:0000256" key="6">
    <source>
        <dbReference type="SAM" id="Coils"/>
    </source>
</evidence>
<feature type="region of interest" description="Disordered" evidence="7">
    <location>
        <begin position="187"/>
        <end position="235"/>
    </location>
</feature>
<feature type="compositionally biased region" description="Basic and acidic residues" evidence="7">
    <location>
        <begin position="821"/>
        <end position="830"/>
    </location>
</feature>
<dbReference type="InterPro" id="IPR008984">
    <property type="entry name" value="SMAD_FHA_dom_sf"/>
</dbReference>
<evidence type="ECO:0000256" key="2">
    <source>
        <dbReference type="ARBA" id="ARBA00022553"/>
    </source>
</evidence>
<dbReference type="InterPro" id="IPR011993">
    <property type="entry name" value="PH-like_dom_sf"/>
</dbReference>
<feature type="compositionally biased region" description="Polar residues" evidence="7">
    <location>
        <begin position="774"/>
        <end position="786"/>
    </location>
</feature>
<feature type="domain" description="PH" evidence="8">
    <location>
        <begin position="1277"/>
        <end position="1380"/>
    </location>
</feature>
<evidence type="ECO:0000256" key="1">
    <source>
        <dbReference type="ARBA" id="ARBA00022481"/>
    </source>
</evidence>
<dbReference type="Ensembl" id="ENSHHUT00000091260.1">
    <property type="protein sequence ID" value="ENSHHUP00000088509.1"/>
    <property type="gene ID" value="ENSHHUG00000051104.1"/>
</dbReference>
<dbReference type="GO" id="GO:0045180">
    <property type="term" value="C:basal cortex"/>
    <property type="evidence" value="ECO:0007669"/>
    <property type="project" value="TreeGrafter"/>
</dbReference>
<reference evidence="9" key="2">
    <citation type="submission" date="2025-08" db="UniProtKB">
        <authorList>
            <consortium name="Ensembl"/>
        </authorList>
    </citation>
    <scope>IDENTIFICATION</scope>
</reference>
<dbReference type="InterPro" id="IPR000253">
    <property type="entry name" value="FHA_dom"/>
</dbReference>
<evidence type="ECO:0000313" key="9">
    <source>
        <dbReference type="Ensembl" id="ENSHHUP00000088509.1"/>
    </source>
</evidence>
<dbReference type="Pfam" id="PF00498">
    <property type="entry name" value="FHA"/>
    <property type="match status" value="1"/>
</dbReference>
<protein>
    <recommendedName>
        <fullName evidence="4">Pleckstrin homology-like domain family B member 1</fullName>
    </recommendedName>
    <alternativeName>
        <fullName evidence="5">Protein LL5-alpha</fullName>
    </alternativeName>
</protein>
<dbReference type="Gene3D" id="2.60.200.20">
    <property type="match status" value="1"/>
</dbReference>
<keyword evidence="2" id="KW-0597">Phosphoprotein</keyword>
<feature type="region of interest" description="Disordered" evidence="7">
    <location>
        <begin position="1100"/>
        <end position="1159"/>
    </location>
</feature>
<dbReference type="Pfam" id="PF00169">
    <property type="entry name" value="PH"/>
    <property type="match status" value="1"/>
</dbReference>
<feature type="region of interest" description="Disordered" evidence="7">
    <location>
        <begin position="514"/>
        <end position="560"/>
    </location>
</feature>
<dbReference type="Proteomes" id="UP000314982">
    <property type="component" value="Unassembled WGS sequence"/>
</dbReference>
<dbReference type="InterPro" id="IPR052212">
    <property type="entry name" value="PH-like_domain"/>
</dbReference>
<feature type="compositionally biased region" description="Polar residues" evidence="7">
    <location>
        <begin position="1134"/>
        <end position="1159"/>
    </location>
</feature>
<evidence type="ECO:0000313" key="10">
    <source>
        <dbReference type="Proteomes" id="UP000314982"/>
    </source>
</evidence>
<accession>A0A4W5RUV4</accession>
<dbReference type="SMART" id="SM00233">
    <property type="entry name" value="PH"/>
    <property type="match status" value="1"/>
</dbReference>
<feature type="compositionally biased region" description="Basic and acidic residues" evidence="7">
    <location>
        <begin position="677"/>
        <end position="692"/>
    </location>
</feature>
<feature type="compositionally biased region" description="Basic and acidic residues" evidence="7">
    <location>
        <begin position="224"/>
        <end position="234"/>
    </location>
</feature>
<evidence type="ECO:0000256" key="7">
    <source>
        <dbReference type="SAM" id="MobiDB-lite"/>
    </source>
</evidence>
<feature type="region of interest" description="Disordered" evidence="7">
    <location>
        <begin position="657"/>
        <end position="702"/>
    </location>
</feature>
<sequence length="1387" mass="153219">MEKYVCPANFGVRIFLPSNPQTKIQVVPKDLHVSEGMIDNAVDMDSLNRNLPECGWQTHKVLQSTPLDLFESGKALKVQAERPHLVSLGSGRLSTAITLLPLPEGRTTLGHGAMDINIQGPGVAAQHCYIENRAGIITLHPCGNQCAIDGLPVTKPVRLSQGCMLCFGQSAFFRFNHPEEAFRMKSMMPEGSRGSGGNYRIHSDTESLVNGNHQSGASQSHHPAPGERDSRSEHSAIVSSIEKDLQDIMDSLVMDDPQPSSSDSKKSDHPIPHSPLSPMVNGGGRYLLSPPTSPGAMSVGSSYENTSPPFSPLSSPSVASSADSYTSPSPNGCLDPQDPSLPPVPVRSSSYNYTTTPPIPQPRTILTNYSPGGGVQRVPESPRHQRKGLLEAPQSPKPARRGQNLDSPGGMGSESPRLTHLSVASADAGYMGMGRNTVPSSPRLTAKFPYASTSSSPSSPRTKAGTILQERPASPFREQADHSLTSSPSRQLLSQPSRAFQPPLDPIVHIIQGGSPLQQHHPFPHPRTLQPPESPRLTRRNLELSSGGSSMKELPPLSPSMARRGVPVLPGALPGSIPTLRTPESPSSSSLGKLGVPESPRLLCKVRSPAEDQFGGSVVRARSPSPTSGFMMMESGGGGRKASFGNALSPAYSLGSLPGSSPLASPRGHRKMSGGPRDQRGPHPGMRERKNSISEISDNEDELLEYHRRQREERLREQEMERLERQRLETILNLCAEYNKGDGPLGGEAEGRMGFPGGLGPGEAARRPSMDSLAGSSSLRRSMAQRQQRESDEENLKEECSSTESTHQEVRTPLPPQAFHNGDRYQHEEQSVSGGVGRAELGYLEDERVRVLARFDELKSRITELEQQLQESKQEAEMERALLQGERQAELDQIEAETEIIRQLQHKRNELENAIQREKDKDKVAALEGQASQLGQQASQECDRLAKDRNLTLQMLHKEKERLSALEKRYLSLTGGRTFPKSSSTMKEVFRSKLDSDAGQKVHQPKAGSGSHLQCGAATLGRNTTSKSPLMVPNSTGSLPRNLAATMQDIETKRALALQQKGHQVIEEQRRRLAELKQRAAVEAQCQWDALHGSQTHLNTQYAPSHAHGPPMVHHSILHHQSPPAGEQPYDTLSLESSDSMDTSVSTGNNSACSPDNMSSASGMDALKIEEMEKMLKEAHLEKARLIESRERESHARRQMLEEERRRREEAEKRLQEETVHRQQLVDKEVKMRSKNFSQARPMTRYLPIRKEEFDLRSHIESSGHNVETSYHVILTEKMCKGYLVKMGGKIKSWKKRWFVFDRLKRTFSYYVDKHETKLKGVIYFQAIEEVYYDHLRIATKSPNPSLTFCVKTHDRLYYMVAPAPEAMRIWMDAIVTGAEGYTQFMN</sequence>
<dbReference type="InterPro" id="IPR001849">
    <property type="entry name" value="PH_domain"/>
</dbReference>
<keyword evidence="1" id="KW-0488">Methylation</keyword>
<evidence type="ECO:0000259" key="8">
    <source>
        <dbReference type="PROSITE" id="PS50003"/>
    </source>
</evidence>
<feature type="region of interest" description="Disordered" evidence="7">
    <location>
        <begin position="252"/>
        <end position="417"/>
    </location>
</feature>
<dbReference type="SUPFAM" id="SSF49879">
    <property type="entry name" value="SMAD/FHA domain"/>
    <property type="match status" value="1"/>
</dbReference>
<feature type="compositionally biased region" description="Polar residues" evidence="7">
    <location>
        <begin position="206"/>
        <end position="221"/>
    </location>
</feature>
<feature type="compositionally biased region" description="Gly residues" evidence="7">
    <location>
        <begin position="743"/>
        <end position="761"/>
    </location>
</feature>
<evidence type="ECO:0000256" key="3">
    <source>
        <dbReference type="ARBA" id="ARBA00023054"/>
    </source>
</evidence>
<keyword evidence="10" id="KW-1185">Reference proteome</keyword>
<feature type="region of interest" description="Disordered" evidence="7">
    <location>
        <begin position="742"/>
        <end position="833"/>
    </location>
</feature>
<feature type="region of interest" description="Disordered" evidence="7">
    <location>
        <begin position="434"/>
        <end position="501"/>
    </location>
</feature>
<keyword evidence="3 6" id="KW-0175">Coiled coil</keyword>
<dbReference type="SUPFAM" id="SSF50729">
    <property type="entry name" value="PH domain-like"/>
    <property type="match status" value="1"/>
</dbReference>
<name>A0A4W5RUV4_9TELE</name>
<feature type="compositionally biased region" description="Low complexity" evidence="7">
    <location>
        <begin position="486"/>
        <end position="498"/>
    </location>
</feature>
<dbReference type="GeneTree" id="ENSGT00940000155231"/>
<dbReference type="CDD" id="cd14673">
    <property type="entry name" value="PH_PHLDB1_2"/>
    <property type="match status" value="1"/>
</dbReference>
<reference evidence="9" key="3">
    <citation type="submission" date="2025-09" db="UniProtKB">
        <authorList>
            <consortium name="Ensembl"/>
        </authorList>
    </citation>
    <scope>IDENTIFICATION</scope>
</reference>
<evidence type="ECO:0000256" key="5">
    <source>
        <dbReference type="ARBA" id="ARBA00077655"/>
    </source>
</evidence>
<dbReference type="FunFam" id="2.60.200.20:FF:000004">
    <property type="entry name" value="pleckstrin homology-like domain family B member 1 isoform X1"/>
    <property type="match status" value="1"/>
</dbReference>
<feature type="compositionally biased region" description="Low complexity" evidence="7">
    <location>
        <begin position="346"/>
        <end position="367"/>
    </location>
</feature>